<evidence type="ECO:0000313" key="3">
    <source>
        <dbReference type="Proteomes" id="UP000308199"/>
    </source>
</evidence>
<dbReference type="Proteomes" id="UP000308199">
    <property type="component" value="Unassembled WGS sequence"/>
</dbReference>
<dbReference type="GO" id="GO:0006281">
    <property type="term" value="P:DNA repair"/>
    <property type="evidence" value="ECO:0007669"/>
    <property type="project" value="TreeGrafter"/>
</dbReference>
<protein>
    <submittedName>
        <fullName evidence="2">Uncharacterized protein</fullName>
    </submittedName>
</protein>
<reference evidence="2 3" key="1">
    <citation type="submission" date="2019-02" db="EMBL/GenBank/DDBJ databases">
        <title>Genome sequencing of the rare red list fungi Phellinidium pouzarii.</title>
        <authorList>
            <person name="Buettner E."/>
            <person name="Kellner H."/>
        </authorList>
    </citation>
    <scope>NUCLEOTIDE SEQUENCE [LARGE SCALE GENOMIC DNA]</scope>
    <source>
        <strain evidence="2 3">DSM 108285</strain>
    </source>
</reference>
<dbReference type="AlphaFoldDB" id="A0A4V3XDW0"/>
<name>A0A4V3XDW0_9AGAM</name>
<dbReference type="OrthoDB" id="60092at2759"/>
<dbReference type="InterPro" id="IPR007268">
    <property type="entry name" value="Rad9/Ddc1"/>
</dbReference>
<feature type="compositionally biased region" description="Acidic residues" evidence="1">
    <location>
        <begin position="345"/>
        <end position="359"/>
    </location>
</feature>
<keyword evidence="3" id="KW-1185">Reference proteome</keyword>
<dbReference type="PANTHER" id="PTHR15237">
    <property type="entry name" value="DNA REPAIR PROTEIN RAD9"/>
    <property type="match status" value="1"/>
</dbReference>
<comment type="caution">
    <text evidence="2">The sequence shown here is derived from an EMBL/GenBank/DDBJ whole genome shotgun (WGS) entry which is preliminary data.</text>
</comment>
<proteinExistence type="predicted"/>
<dbReference type="PANTHER" id="PTHR15237:SF0">
    <property type="entry name" value="CELL CYCLE CHECKPOINT CONTROL PROTEIN"/>
    <property type="match status" value="1"/>
</dbReference>
<feature type="region of interest" description="Disordered" evidence="1">
    <location>
        <begin position="269"/>
        <end position="378"/>
    </location>
</feature>
<dbReference type="Gene3D" id="3.70.10.10">
    <property type="match status" value="1"/>
</dbReference>
<dbReference type="GO" id="GO:0031573">
    <property type="term" value="P:mitotic intra-S DNA damage checkpoint signaling"/>
    <property type="evidence" value="ECO:0007669"/>
    <property type="project" value="TreeGrafter"/>
</dbReference>
<sequence length="512" mass="57098">MNLPKTAFCSFTYNRTFFSRYSITQYTQRNAAVSSRTNGRETQDMQSPMLKCQLQTKTLLSILKHRNTDKSAEKCELTIIDGVGTPDEEIRDDEDTLESRLIVRLHCKHGIVKTHRLLLNNPSNDDAPRIQNGDNESRIVVQAHAVKEIIEHFPNSRCLKSDPELIWRFDDDEVKIKSLEKGIDAKGKSQLATELTLGADEFDVYDIILFPLTVGFFLREFNAAITLADALLVPIDMRFTRSAEPVYINAETDDCAMLFVIATNHVRGDDADQQPQARADDNQSRTHGSRRTASGLPVMQKRTLEDDSDAPDTRRPRIVHRNGEVSEHTRPQQIHLRAPTAGPEAEADAETAMDGDADAGYDSMPMQVEPESERPSTQSQPLFLASQLSAADVDAIRASGLGIEDMDADQFAAMLDEEGEEVNFMGPPPAVLAENSDSLNEVGNLQKDELEYDELDDEVGMGPTQIDGALGAESKKARPDFSYSFLSCLIFHEYRLSKHCSKTDYLLVLAVL</sequence>
<dbReference type="EMBL" id="SGPK01000016">
    <property type="protein sequence ID" value="THH11313.1"/>
    <property type="molecule type" value="Genomic_DNA"/>
</dbReference>
<evidence type="ECO:0000313" key="2">
    <source>
        <dbReference type="EMBL" id="THH11313.1"/>
    </source>
</evidence>
<feature type="compositionally biased region" description="Basic and acidic residues" evidence="1">
    <location>
        <begin position="311"/>
        <end position="330"/>
    </location>
</feature>
<dbReference type="Pfam" id="PF04139">
    <property type="entry name" value="Rad9"/>
    <property type="match status" value="1"/>
</dbReference>
<accession>A0A4V3XDW0</accession>
<dbReference type="GO" id="GO:0071479">
    <property type="term" value="P:cellular response to ionizing radiation"/>
    <property type="evidence" value="ECO:0007669"/>
    <property type="project" value="TreeGrafter"/>
</dbReference>
<organism evidence="2 3">
    <name type="scientific">Phellinidium pouzarii</name>
    <dbReference type="NCBI Taxonomy" id="167371"/>
    <lineage>
        <taxon>Eukaryota</taxon>
        <taxon>Fungi</taxon>
        <taxon>Dikarya</taxon>
        <taxon>Basidiomycota</taxon>
        <taxon>Agaricomycotina</taxon>
        <taxon>Agaricomycetes</taxon>
        <taxon>Hymenochaetales</taxon>
        <taxon>Hymenochaetaceae</taxon>
        <taxon>Phellinidium</taxon>
    </lineage>
</organism>
<dbReference type="GO" id="GO:0000076">
    <property type="term" value="P:DNA replication checkpoint signaling"/>
    <property type="evidence" value="ECO:0007669"/>
    <property type="project" value="TreeGrafter"/>
</dbReference>
<gene>
    <name evidence="2" type="ORF">EW145_g735</name>
</gene>
<evidence type="ECO:0000256" key="1">
    <source>
        <dbReference type="SAM" id="MobiDB-lite"/>
    </source>
</evidence>
<dbReference type="GO" id="GO:0030896">
    <property type="term" value="C:checkpoint clamp complex"/>
    <property type="evidence" value="ECO:0007669"/>
    <property type="project" value="InterPro"/>
</dbReference>